<dbReference type="EMBL" id="KN817577">
    <property type="protein sequence ID" value="KJA19536.1"/>
    <property type="molecule type" value="Genomic_DNA"/>
</dbReference>
<proteinExistence type="predicted"/>
<gene>
    <name evidence="1" type="ORF">HYPSUDRAFT_109586</name>
</gene>
<feature type="non-terminal residue" evidence="1">
    <location>
        <position position="1"/>
    </location>
</feature>
<keyword evidence="2" id="KW-1185">Reference proteome</keyword>
<evidence type="ECO:0000313" key="1">
    <source>
        <dbReference type="EMBL" id="KJA19536.1"/>
    </source>
</evidence>
<reference evidence="2" key="1">
    <citation type="submission" date="2014-04" db="EMBL/GenBank/DDBJ databases">
        <title>Evolutionary Origins and Diversification of the Mycorrhizal Mutualists.</title>
        <authorList>
            <consortium name="DOE Joint Genome Institute"/>
            <consortium name="Mycorrhizal Genomics Consortium"/>
            <person name="Kohler A."/>
            <person name="Kuo A."/>
            <person name="Nagy L.G."/>
            <person name="Floudas D."/>
            <person name="Copeland A."/>
            <person name="Barry K.W."/>
            <person name="Cichocki N."/>
            <person name="Veneault-Fourrey C."/>
            <person name="LaButti K."/>
            <person name="Lindquist E.A."/>
            <person name="Lipzen A."/>
            <person name="Lundell T."/>
            <person name="Morin E."/>
            <person name="Murat C."/>
            <person name="Riley R."/>
            <person name="Ohm R."/>
            <person name="Sun H."/>
            <person name="Tunlid A."/>
            <person name="Henrissat B."/>
            <person name="Grigoriev I.V."/>
            <person name="Hibbett D.S."/>
            <person name="Martin F."/>
        </authorList>
    </citation>
    <scope>NUCLEOTIDE SEQUENCE [LARGE SCALE GENOMIC DNA]</scope>
    <source>
        <strain evidence="2">FD-334 SS-4</strain>
    </source>
</reference>
<dbReference type="AlphaFoldDB" id="A0A0D2NS99"/>
<evidence type="ECO:0000313" key="2">
    <source>
        <dbReference type="Proteomes" id="UP000054270"/>
    </source>
</evidence>
<name>A0A0D2NS99_HYPSF</name>
<accession>A0A0D2NS99</accession>
<dbReference type="STRING" id="945553.A0A0D2NS99"/>
<dbReference type="PANTHER" id="PTHR33481">
    <property type="entry name" value="REVERSE TRANSCRIPTASE"/>
    <property type="match status" value="1"/>
</dbReference>
<feature type="non-terminal residue" evidence="1">
    <location>
        <position position="92"/>
    </location>
</feature>
<dbReference type="Proteomes" id="UP000054270">
    <property type="component" value="Unassembled WGS sequence"/>
</dbReference>
<organism evidence="1 2">
    <name type="scientific">Hypholoma sublateritium (strain FD-334 SS-4)</name>
    <dbReference type="NCBI Taxonomy" id="945553"/>
    <lineage>
        <taxon>Eukaryota</taxon>
        <taxon>Fungi</taxon>
        <taxon>Dikarya</taxon>
        <taxon>Basidiomycota</taxon>
        <taxon>Agaricomycotina</taxon>
        <taxon>Agaricomycetes</taxon>
        <taxon>Agaricomycetidae</taxon>
        <taxon>Agaricales</taxon>
        <taxon>Agaricineae</taxon>
        <taxon>Strophariaceae</taxon>
        <taxon>Hypholoma</taxon>
    </lineage>
</organism>
<dbReference type="PANTHER" id="PTHR33481:SF1">
    <property type="entry name" value="ENDONUCLEASE_EXONUCLEASE_PHOSPHATASE DOMAIN-CONTAINING PROTEIN-RELATED"/>
    <property type="match status" value="1"/>
</dbReference>
<dbReference type="OrthoDB" id="3261136at2759"/>
<protein>
    <submittedName>
        <fullName evidence="1">Uncharacterized protein</fullName>
    </submittedName>
</protein>
<sequence>LEYYTERLQLLPAMQFGGRPGRTTTDSLHLLTKFTKDAWRKGHEVAAIFMDVKGAFPNTVIPVLAHDMRKRGIPKRFTDWIERKSEGRETVI</sequence>